<evidence type="ECO:0008006" key="5">
    <source>
        <dbReference type="Google" id="ProtNLM"/>
    </source>
</evidence>
<keyword evidence="2" id="KW-0732">Signal</keyword>
<evidence type="ECO:0000256" key="1">
    <source>
        <dbReference type="SAM" id="MobiDB-lite"/>
    </source>
</evidence>
<organism evidence="3 4">
    <name type="scientific">Stigmatella ashevillensis</name>
    <dbReference type="NCBI Taxonomy" id="2995309"/>
    <lineage>
        <taxon>Bacteria</taxon>
        <taxon>Pseudomonadati</taxon>
        <taxon>Myxococcota</taxon>
        <taxon>Myxococcia</taxon>
        <taxon>Myxococcales</taxon>
        <taxon>Cystobacterineae</taxon>
        <taxon>Archangiaceae</taxon>
        <taxon>Stigmatella</taxon>
    </lineage>
</organism>
<feature type="region of interest" description="Disordered" evidence="1">
    <location>
        <begin position="21"/>
        <end position="69"/>
    </location>
</feature>
<gene>
    <name evidence="3" type="ORF">POL68_29790</name>
</gene>
<feature type="chain" id="PRO_5045132446" description="DUF5666 domain-containing protein" evidence="2">
    <location>
        <begin position="19"/>
        <end position="172"/>
    </location>
</feature>
<keyword evidence="4" id="KW-1185">Reference proteome</keyword>
<dbReference type="Proteomes" id="UP001221838">
    <property type="component" value="Unassembled WGS sequence"/>
</dbReference>
<evidence type="ECO:0000313" key="3">
    <source>
        <dbReference type="EMBL" id="MDC0712691.1"/>
    </source>
</evidence>
<proteinExistence type="predicted"/>
<evidence type="ECO:0000256" key="2">
    <source>
        <dbReference type="SAM" id="SignalP"/>
    </source>
</evidence>
<reference evidence="3 4" key="1">
    <citation type="submission" date="2022-11" db="EMBL/GenBank/DDBJ databases">
        <title>Minimal conservation of predation-associated metabolite biosynthetic gene clusters underscores biosynthetic potential of Myxococcota including descriptions for ten novel species: Archangium lansinium sp. nov., Myxococcus landrumus sp. nov., Nannocystis bai.</title>
        <authorList>
            <person name="Ahearne A."/>
            <person name="Stevens C."/>
            <person name="Dowd S."/>
        </authorList>
    </citation>
    <scope>NUCLEOTIDE SEQUENCE [LARGE SCALE GENOMIC DNA]</scope>
    <source>
        <strain evidence="3 4">NCWAL01</strain>
    </source>
</reference>
<feature type="compositionally biased region" description="Polar residues" evidence="1">
    <location>
        <begin position="39"/>
        <end position="49"/>
    </location>
</feature>
<dbReference type="EMBL" id="JAQNDM010000002">
    <property type="protein sequence ID" value="MDC0712691.1"/>
    <property type="molecule type" value="Genomic_DNA"/>
</dbReference>
<feature type="signal peptide" evidence="2">
    <location>
        <begin position="1"/>
        <end position="18"/>
    </location>
</feature>
<evidence type="ECO:0000313" key="4">
    <source>
        <dbReference type="Proteomes" id="UP001221838"/>
    </source>
</evidence>
<protein>
    <recommendedName>
        <fullName evidence="5">DUF5666 domain-containing protein</fullName>
    </recommendedName>
</protein>
<sequence>MKKLIAALVVCVGTTAFAGDAPQKVQAEQKAQNEKTRDATQVFTQQPGSSIDEAKRDANQGIDATEVGPKISKTAKDITGRHSDKTALKAVGSFDLQGTISSRSDDGVTIARPGLPSAELDVRNETAVWLDGKQVKADSLPEGSQVRAKFQIDGDDIVAVELRATSAKGTLK</sequence>
<accession>A0ABT5DGA0</accession>
<comment type="caution">
    <text evidence="3">The sequence shown here is derived from an EMBL/GenBank/DDBJ whole genome shotgun (WGS) entry which is preliminary data.</text>
</comment>
<dbReference type="RefSeq" id="WP_272142828.1">
    <property type="nucleotide sequence ID" value="NZ_JAQNDM010000002.1"/>
</dbReference>
<name>A0ABT5DGA0_9BACT</name>